<dbReference type="AlphaFoldDB" id="A0A918V8S1"/>
<evidence type="ECO:0000313" key="2">
    <source>
        <dbReference type="Proteomes" id="UP000623010"/>
    </source>
</evidence>
<accession>A0A918V8S1</accession>
<organism evidence="1 2">
    <name type="scientific">Streptomyces echinoruber</name>
    <dbReference type="NCBI Taxonomy" id="68898"/>
    <lineage>
        <taxon>Bacteria</taxon>
        <taxon>Bacillati</taxon>
        <taxon>Actinomycetota</taxon>
        <taxon>Actinomycetes</taxon>
        <taxon>Kitasatosporales</taxon>
        <taxon>Streptomycetaceae</taxon>
        <taxon>Streptomyces</taxon>
    </lineage>
</organism>
<name>A0A918V8S1_9ACTN</name>
<reference evidence="1" key="2">
    <citation type="submission" date="2020-09" db="EMBL/GenBank/DDBJ databases">
        <authorList>
            <person name="Sun Q."/>
            <person name="Ohkuma M."/>
        </authorList>
    </citation>
    <scope>NUCLEOTIDE SEQUENCE</scope>
    <source>
        <strain evidence="1">JCM 5016</strain>
    </source>
</reference>
<protein>
    <recommendedName>
        <fullName evidence="3">SUKH-3 domain containing protein</fullName>
    </recommendedName>
</protein>
<keyword evidence="2" id="KW-1185">Reference proteome</keyword>
<dbReference type="InterPro" id="IPR025850">
    <property type="entry name" value="SUKH-3"/>
</dbReference>
<reference evidence="1" key="1">
    <citation type="journal article" date="2014" name="Int. J. Syst. Evol. Microbiol.">
        <title>Complete genome sequence of Corynebacterium casei LMG S-19264T (=DSM 44701T), isolated from a smear-ripened cheese.</title>
        <authorList>
            <consortium name="US DOE Joint Genome Institute (JGI-PGF)"/>
            <person name="Walter F."/>
            <person name="Albersmeier A."/>
            <person name="Kalinowski J."/>
            <person name="Ruckert C."/>
        </authorList>
    </citation>
    <scope>NUCLEOTIDE SEQUENCE</scope>
    <source>
        <strain evidence="1">JCM 5016</strain>
    </source>
</reference>
<comment type="caution">
    <text evidence="1">The sequence shown here is derived from an EMBL/GenBank/DDBJ whole genome shotgun (WGS) entry which is preliminary data.</text>
</comment>
<evidence type="ECO:0008006" key="3">
    <source>
        <dbReference type="Google" id="ProtNLM"/>
    </source>
</evidence>
<gene>
    <name evidence="1" type="ORF">GCM10010389_18320</name>
</gene>
<evidence type="ECO:0000313" key="1">
    <source>
        <dbReference type="EMBL" id="GGZ80786.1"/>
    </source>
</evidence>
<proteinExistence type="predicted"/>
<sequence length="154" mass="17365">MKAGPARWLAESGWFPERDIGEQADELIRWRLRDAERQGCPLTVFPKAGDLIRCYGLLRIPHPKSGERALVMDPRAGYEGDAADIAELAANLGQRLFPVGYETPDLSLLLVDEEERFFYLHHTGAYYCGSGAHEMFTGFINNVDTPDAEDFFVR</sequence>
<dbReference type="Proteomes" id="UP000623010">
    <property type="component" value="Unassembled WGS sequence"/>
</dbReference>
<dbReference type="Pfam" id="PF14433">
    <property type="entry name" value="SUKH-3"/>
    <property type="match status" value="1"/>
</dbReference>
<dbReference type="EMBL" id="BMWH01000004">
    <property type="protein sequence ID" value="GGZ80786.1"/>
    <property type="molecule type" value="Genomic_DNA"/>
</dbReference>